<keyword evidence="3" id="KW-1185">Reference proteome</keyword>
<comment type="caution">
    <text evidence="2">The sequence shown here is derived from an EMBL/GenBank/DDBJ whole genome shotgun (WGS) entry which is preliminary data.</text>
</comment>
<accession>A0A317XBE4</accession>
<reference evidence="2 3" key="1">
    <citation type="submission" date="2016-12" db="EMBL/GenBank/DDBJ databases">
        <title>The genomes of Aspergillus section Nigri reveals drivers in fungal speciation.</title>
        <authorList>
            <consortium name="DOE Joint Genome Institute"/>
            <person name="Vesth T.C."/>
            <person name="Nybo J."/>
            <person name="Theobald S."/>
            <person name="Brandl J."/>
            <person name="Frisvad J.C."/>
            <person name="Nielsen K.F."/>
            <person name="Lyhne E.K."/>
            <person name="Kogle M.E."/>
            <person name="Kuo A."/>
            <person name="Riley R."/>
            <person name="Clum A."/>
            <person name="Nolan M."/>
            <person name="Lipzen A."/>
            <person name="Salamov A."/>
            <person name="Henrissat B."/>
            <person name="Wiebenga A."/>
            <person name="De Vries R.P."/>
            <person name="Grigoriev I.V."/>
            <person name="Mortensen U.H."/>
            <person name="Andersen M.R."/>
            <person name="Baker S.E."/>
        </authorList>
    </citation>
    <scope>NUCLEOTIDE SEQUENCE [LARGE SCALE GENOMIC DNA]</scope>
    <source>
        <strain evidence="2 3">CBS 115572</strain>
    </source>
</reference>
<name>A0A317XBE4_9EURO</name>
<proteinExistence type="predicted"/>
<sequence>MGERMFVGGVCWLLVVLLYTVSSLGPDLTHQLHLLTIRLLTTTPPPPAFTCFFLTCSLPLTVLAPSINAQNNSPFPSAFPN</sequence>
<dbReference type="AlphaFoldDB" id="A0A317XBE4"/>
<evidence type="ECO:0000313" key="2">
    <source>
        <dbReference type="EMBL" id="PWY95715.1"/>
    </source>
</evidence>
<feature type="signal peptide" evidence="1">
    <location>
        <begin position="1"/>
        <end position="23"/>
    </location>
</feature>
<evidence type="ECO:0008006" key="4">
    <source>
        <dbReference type="Google" id="ProtNLM"/>
    </source>
</evidence>
<feature type="chain" id="PRO_5016334501" description="Secreted peptide" evidence="1">
    <location>
        <begin position="24"/>
        <end position="81"/>
    </location>
</feature>
<evidence type="ECO:0000256" key="1">
    <source>
        <dbReference type="SAM" id="SignalP"/>
    </source>
</evidence>
<dbReference type="RefSeq" id="XP_025472476.1">
    <property type="nucleotide sequence ID" value="XM_025605679.1"/>
</dbReference>
<organism evidence="2 3">
    <name type="scientific">Aspergillus sclerotioniger CBS 115572</name>
    <dbReference type="NCBI Taxonomy" id="1450535"/>
    <lineage>
        <taxon>Eukaryota</taxon>
        <taxon>Fungi</taxon>
        <taxon>Dikarya</taxon>
        <taxon>Ascomycota</taxon>
        <taxon>Pezizomycotina</taxon>
        <taxon>Eurotiomycetes</taxon>
        <taxon>Eurotiomycetidae</taxon>
        <taxon>Eurotiales</taxon>
        <taxon>Aspergillaceae</taxon>
        <taxon>Aspergillus</taxon>
        <taxon>Aspergillus subgen. Circumdati</taxon>
    </lineage>
</organism>
<protein>
    <recommendedName>
        <fullName evidence="4">Secreted peptide</fullName>
    </recommendedName>
</protein>
<evidence type="ECO:0000313" key="3">
    <source>
        <dbReference type="Proteomes" id="UP000246702"/>
    </source>
</evidence>
<dbReference type="EMBL" id="MSFK01000002">
    <property type="protein sequence ID" value="PWY95715.1"/>
    <property type="molecule type" value="Genomic_DNA"/>
</dbReference>
<gene>
    <name evidence="2" type="ORF">BO94DRAFT_134546</name>
</gene>
<dbReference type="GeneID" id="37107822"/>
<dbReference type="Proteomes" id="UP000246702">
    <property type="component" value="Unassembled WGS sequence"/>
</dbReference>
<keyword evidence="1" id="KW-0732">Signal</keyword>